<evidence type="ECO:0000256" key="1">
    <source>
        <dbReference type="SAM" id="MobiDB-lite"/>
    </source>
</evidence>
<feature type="transmembrane region" description="Helical" evidence="2">
    <location>
        <begin position="6"/>
        <end position="27"/>
    </location>
</feature>
<feature type="region of interest" description="Disordered" evidence="1">
    <location>
        <begin position="50"/>
        <end position="78"/>
    </location>
</feature>
<protein>
    <submittedName>
        <fullName evidence="3">Uncharacterized protein</fullName>
    </submittedName>
</protein>
<evidence type="ECO:0000256" key="2">
    <source>
        <dbReference type="SAM" id="Phobius"/>
    </source>
</evidence>
<keyword evidence="2" id="KW-0812">Transmembrane</keyword>
<gene>
    <name evidence="3" type="ORF">BCR33DRAFT_713791</name>
</gene>
<comment type="caution">
    <text evidence="3">The sequence shown here is derived from an EMBL/GenBank/DDBJ whole genome shotgun (WGS) entry which is preliminary data.</text>
</comment>
<proteinExistence type="predicted"/>
<dbReference type="Proteomes" id="UP000193642">
    <property type="component" value="Unassembled WGS sequence"/>
</dbReference>
<dbReference type="OrthoDB" id="10337692at2759"/>
<feature type="compositionally biased region" description="Polar residues" evidence="1">
    <location>
        <begin position="66"/>
        <end position="78"/>
    </location>
</feature>
<dbReference type="EMBL" id="MCGO01000009">
    <property type="protein sequence ID" value="ORY49479.1"/>
    <property type="molecule type" value="Genomic_DNA"/>
</dbReference>
<dbReference type="AlphaFoldDB" id="A0A1Y2CR04"/>
<keyword evidence="4" id="KW-1185">Reference proteome</keyword>
<reference evidence="3 4" key="1">
    <citation type="submission" date="2016-07" db="EMBL/GenBank/DDBJ databases">
        <title>Pervasive Adenine N6-methylation of Active Genes in Fungi.</title>
        <authorList>
            <consortium name="DOE Joint Genome Institute"/>
            <person name="Mondo S.J."/>
            <person name="Dannebaum R.O."/>
            <person name="Kuo R.C."/>
            <person name="Labutti K."/>
            <person name="Haridas S."/>
            <person name="Kuo A."/>
            <person name="Salamov A."/>
            <person name="Ahrendt S.R."/>
            <person name="Lipzen A."/>
            <person name="Sullivan W."/>
            <person name="Andreopoulos W.B."/>
            <person name="Clum A."/>
            <person name="Lindquist E."/>
            <person name="Daum C."/>
            <person name="Ramamoorthy G.K."/>
            <person name="Gryganskyi A."/>
            <person name="Culley D."/>
            <person name="Magnuson J.K."/>
            <person name="James T.Y."/>
            <person name="O'Malley M.A."/>
            <person name="Stajich J.E."/>
            <person name="Spatafora J.W."/>
            <person name="Visel A."/>
            <person name="Grigoriev I.V."/>
        </authorList>
    </citation>
    <scope>NUCLEOTIDE SEQUENCE [LARGE SCALE GENOMIC DNA]</scope>
    <source>
        <strain evidence="3 4">JEL800</strain>
    </source>
</reference>
<evidence type="ECO:0000313" key="4">
    <source>
        <dbReference type="Proteomes" id="UP000193642"/>
    </source>
</evidence>
<keyword evidence="2" id="KW-0472">Membrane</keyword>
<keyword evidence="2" id="KW-1133">Transmembrane helix</keyword>
<sequence>MSEAHFPIVGIFAIGLVAAVIGSFCVYRYRKAKANAREKREANVEFGLELNDSPSNAYTKEEPSSHSKGATHQGTRKG</sequence>
<name>A0A1Y2CR04_9FUNG</name>
<evidence type="ECO:0000313" key="3">
    <source>
        <dbReference type="EMBL" id="ORY49479.1"/>
    </source>
</evidence>
<organism evidence="3 4">
    <name type="scientific">Rhizoclosmatium globosum</name>
    <dbReference type="NCBI Taxonomy" id="329046"/>
    <lineage>
        <taxon>Eukaryota</taxon>
        <taxon>Fungi</taxon>
        <taxon>Fungi incertae sedis</taxon>
        <taxon>Chytridiomycota</taxon>
        <taxon>Chytridiomycota incertae sedis</taxon>
        <taxon>Chytridiomycetes</taxon>
        <taxon>Chytridiales</taxon>
        <taxon>Chytriomycetaceae</taxon>
        <taxon>Rhizoclosmatium</taxon>
    </lineage>
</organism>
<accession>A0A1Y2CR04</accession>